<dbReference type="Proteomes" id="UP000218263">
    <property type="component" value="Chromosome"/>
</dbReference>
<proteinExistence type="predicted"/>
<dbReference type="InterPro" id="IPR011250">
    <property type="entry name" value="OMP/PagP_B-barrel"/>
</dbReference>
<dbReference type="EMBL" id="AP017313">
    <property type="protein sequence ID" value="BAU55915.1"/>
    <property type="molecule type" value="Genomic_DNA"/>
</dbReference>
<dbReference type="KEGG" id="mgot:MgSA37_04107"/>
<organism evidence="1 2">
    <name type="scientific">Mucilaginibacter gotjawali</name>
    <dbReference type="NCBI Taxonomy" id="1550579"/>
    <lineage>
        <taxon>Bacteria</taxon>
        <taxon>Pseudomonadati</taxon>
        <taxon>Bacteroidota</taxon>
        <taxon>Sphingobacteriia</taxon>
        <taxon>Sphingobacteriales</taxon>
        <taxon>Sphingobacteriaceae</taxon>
        <taxon>Mucilaginibacter</taxon>
    </lineage>
</organism>
<keyword evidence="2" id="KW-1185">Reference proteome</keyword>
<evidence type="ECO:0000313" key="1">
    <source>
        <dbReference type="EMBL" id="BAU55915.1"/>
    </source>
</evidence>
<evidence type="ECO:0000313" key="2">
    <source>
        <dbReference type="Proteomes" id="UP000218263"/>
    </source>
</evidence>
<name>A0A110B3X5_9SPHI</name>
<dbReference type="RefSeq" id="WP_096354417.1">
    <property type="nucleotide sequence ID" value="NZ_JACHWX010000010.1"/>
</dbReference>
<dbReference type="AlphaFoldDB" id="A0A110B3X5"/>
<accession>A0A110B3X5</accession>
<gene>
    <name evidence="1" type="ORF">MgSA37_04107</name>
</gene>
<protein>
    <submittedName>
        <fullName evidence="1">Uncharacterized protein</fullName>
    </submittedName>
</protein>
<sequence length="228" mass="25029">MGFNLYLLSLKQLFNTILFIPLTILVFATSTANAQYYRYGGGGSGTYGIGLVGSYDVPVGNLGYTFKPAIGYGVSVFSYHGNFTSSITIGYHAYKPKLDTFYYQVDQTNYGTVHYDNYTAISIYLGVAYNFEISDGVKVYAGLNLGAYYTHMAFHSSDLYVDDTENLGEKDAYLAPKIGFTYSLNDNVAIGIEGKYNLFAPTGRAADNPLVGTVYSSYAGSFILTYNF</sequence>
<dbReference type="SUPFAM" id="SSF56925">
    <property type="entry name" value="OMPA-like"/>
    <property type="match status" value="1"/>
</dbReference>
<dbReference type="Gene3D" id="2.40.160.20">
    <property type="match status" value="1"/>
</dbReference>
<reference evidence="1 2" key="1">
    <citation type="submission" date="2015-12" db="EMBL/GenBank/DDBJ databases">
        <title>Genome sequence of Mucilaginibacter gotjawali.</title>
        <authorList>
            <person name="Lee J.S."/>
            <person name="Lee K.C."/>
            <person name="Kim K.K."/>
            <person name="Lee B.W."/>
        </authorList>
    </citation>
    <scope>NUCLEOTIDE SEQUENCE [LARGE SCALE GENOMIC DNA]</scope>
    <source>
        <strain evidence="1 2">SA3-7</strain>
    </source>
</reference>